<dbReference type="CDD" id="cd02869">
    <property type="entry name" value="PseudoU_synth_RluA_like"/>
    <property type="match status" value="1"/>
</dbReference>
<comment type="caution">
    <text evidence="2">The sequence shown here is derived from an EMBL/GenBank/DDBJ whole genome shotgun (WGS) entry which is preliminary data.</text>
</comment>
<dbReference type="InterPro" id="IPR006145">
    <property type="entry name" value="PsdUridine_synth_RsuA/RluA"/>
</dbReference>
<dbReference type="PANTHER" id="PTHR21600">
    <property type="entry name" value="MITOCHONDRIAL RNA PSEUDOURIDINE SYNTHASE"/>
    <property type="match status" value="1"/>
</dbReference>
<dbReference type="InterPro" id="IPR020103">
    <property type="entry name" value="PsdUridine_synth_cat_dom_sf"/>
</dbReference>
<proteinExistence type="predicted"/>
<dbReference type="PANTHER" id="PTHR21600:SF89">
    <property type="entry name" value="RIBOSOMAL LARGE SUBUNIT PSEUDOURIDINE SYNTHASE A"/>
    <property type="match status" value="1"/>
</dbReference>
<protein>
    <submittedName>
        <fullName evidence="2">Ribosomal large subunit pseudouridine synthase A</fullName>
    </submittedName>
</protein>
<dbReference type="PROSITE" id="PS01129">
    <property type="entry name" value="PSI_RLU"/>
    <property type="match status" value="1"/>
</dbReference>
<dbReference type="EMBL" id="BSPD01000054">
    <property type="protein sequence ID" value="GLS26502.1"/>
    <property type="molecule type" value="Genomic_DNA"/>
</dbReference>
<dbReference type="GO" id="GO:0003723">
    <property type="term" value="F:RNA binding"/>
    <property type="evidence" value="ECO:0007669"/>
    <property type="project" value="InterPro"/>
</dbReference>
<evidence type="ECO:0000313" key="2">
    <source>
        <dbReference type="EMBL" id="GLS26502.1"/>
    </source>
</evidence>
<dbReference type="Proteomes" id="UP001156870">
    <property type="component" value="Unassembled WGS sequence"/>
</dbReference>
<feature type="domain" description="Pseudouridine synthase RsuA/RluA-like" evidence="1">
    <location>
        <begin position="12"/>
        <end position="158"/>
    </location>
</feature>
<name>A0AA37TC93_9GAMM</name>
<dbReference type="SUPFAM" id="SSF55120">
    <property type="entry name" value="Pseudouridine synthase"/>
    <property type="match status" value="1"/>
</dbReference>
<evidence type="ECO:0000313" key="3">
    <source>
        <dbReference type="Proteomes" id="UP001156870"/>
    </source>
</evidence>
<evidence type="ECO:0000259" key="1">
    <source>
        <dbReference type="Pfam" id="PF00849"/>
    </source>
</evidence>
<dbReference type="GO" id="GO:0009982">
    <property type="term" value="F:pseudouridine synthase activity"/>
    <property type="evidence" value="ECO:0007669"/>
    <property type="project" value="InterPro"/>
</dbReference>
<dbReference type="GO" id="GO:0000455">
    <property type="term" value="P:enzyme-directed rRNA pseudouridine synthesis"/>
    <property type="evidence" value="ECO:0007669"/>
    <property type="project" value="TreeGrafter"/>
</dbReference>
<sequence>MTDIEVLFSDRHFLVANKPHDLLSVPGKGPDKQDCLIQRLLPNFPNSRAVHRLDMPTSGLMLVAQSHQSLQHLSAQFQNRTVLKRYVATVYGIVQSEQGSVEAPMRCDWPNRPKQMIAEDGKPALTHYQVLSRDPVNNVTRVALFPHTGRSHQLRVHMMSIGHPIIGDPFYACKEARSLAERLHLHAEYLCIRHPITQCLMTFTAKAPF</sequence>
<organism evidence="2 3">
    <name type="scientific">Marinibactrum halimedae</name>
    <dbReference type="NCBI Taxonomy" id="1444977"/>
    <lineage>
        <taxon>Bacteria</taxon>
        <taxon>Pseudomonadati</taxon>
        <taxon>Pseudomonadota</taxon>
        <taxon>Gammaproteobacteria</taxon>
        <taxon>Cellvibrionales</taxon>
        <taxon>Cellvibrionaceae</taxon>
        <taxon>Marinibactrum</taxon>
    </lineage>
</organism>
<dbReference type="AlphaFoldDB" id="A0AA37TC93"/>
<keyword evidence="3" id="KW-1185">Reference proteome</keyword>
<dbReference type="InterPro" id="IPR050188">
    <property type="entry name" value="RluA_PseudoU_synthase"/>
</dbReference>
<gene>
    <name evidence="2" type="primary">rluA</name>
    <name evidence="2" type="ORF">GCM10007877_22180</name>
</gene>
<dbReference type="InterPro" id="IPR006224">
    <property type="entry name" value="PsdUridine_synth_RluA-like_CS"/>
</dbReference>
<dbReference type="Gene3D" id="3.30.2350.10">
    <property type="entry name" value="Pseudouridine synthase"/>
    <property type="match status" value="1"/>
</dbReference>
<dbReference type="Pfam" id="PF00849">
    <property type="entry name" value="PseudoU_synth_2"/>
    <property type="match status" value="1"/>
</dbReference>
<accession>A0AA37TC93</accession>
<dbReference type="GO" id="GO:0140098">
    <property type="term" value="F:catalytic activity, acting on RNA"/>
    <property type="evidence" value="ECO:0007669"/>
    <property type="project" value="UniProtKB-ARBA"/>
</dbReference>
<reference evidence="2 3" key="1">
    <citation type="journal article" date="2014" name="Int. J. Syst. Evol. Microbiol.">
        <title>Complete genome sequence of Corynebacterium casei LMG S-19264T (=DSM 44701T), isolated from a smear-ripened cheese.</title>
        <authorList>
            <consortium name="US DOE Joint Genome Institute (JGI-PGF)"/>
            <person name="Walter F."/>
            <person name="Albersmeier A."/>
            <person name="Kalinowski J."/>
            <person name="Ruckert C."/>
        </authorList>
    </citation>
    <scope>NUCLEOTIDE SEQUENCE [LARGE SCALE GENOMIC DNA]</scope>
    <source>
        <strain evidence="2 3">NBRC 110095</strain>
    </source>
</reference>
<dbReference type="RefSeq" id="WP_232594692.1">
    <property type="nucleotide sequence ID" value="NZ_BSPD01000054.1"/>
</dbReference>